<evidence type="ECO:0000259" key="16">
    <source>
        <dbReference type="Pfam" id="PF04261"/>
    </source>
</evidence>
<sequence>MSEPTDPTSESQPAEPARPRRRLSRRALLGGAGAGAAALAAGGVGIAIGSADSGSSSSSGAGDHVVPFDGEHQAGIATAAQDRLHFAAFDVVSDRREDVAGLLRAWTEAARRMTAGRPPGPANAVELAPPDDTGEAFGLTAARLTVTIGFGPSLFDGRFGLAARRPAALRDLPALPGDELDGARSGGDLCVQACADDPQVAFHAVRNLARIARGTAVIRWSQLGFGRTSSTSRAQDTPRNLMGFKDGTNNLKAEDRAALAESVWVGGEAPDWMRGGTYLVARRIRMLIEVWDRASLGDQEQTFGRHKVSGAPFGGRAEFDAVDPARLPADSHVRLARPESNGGAALLRRGYSFTDGLDDQLGQLDAGLFFISFQRDPDAFVKVQSSLARDALNEYIKHVGSAVFAVPGGTQPGGYVGQPLFA</sequence>
<evidence type="ECO:0000256" key="13">
    <source>
        <dbReference type="RuleBase" id="RU365017"/>
    </source>
</evidence>
<feature type="region of interest" description="Disordered" evidence="14">
    <location>
        <begin position="1"/>
        <end position="23"/>
    </location>
</feature>
<dbReference type="GO" id="GO:0004601">
    <property type="term" value="F:peroxidase activity"/>
    <property type="evidence" value="ECO:0007669"/>
    <property type="project" value="UniProtKB-KW"/>
</dbReference>
<dbReference type="Proteomes" id="UP001162834">
    <property type="component" value="Chromosome"/>
</dbReference>
<dbReference type="InterPro" id="IPR011008">
    <property type="entry name" value="Dimeric_a/b-barrel"/>
</dbReference>
<reference evidence="18" key="1">
    <citation type="journal article" date="2022" name="Int. J. Syst. Evol. Microbiol.">
        <title>Pseudomonas aegrilactucae sp. nov. and Pseudomonas morbosilactucae sp. nov., pathogens causing bacterial rot of lettuce in Japan.</title>
        <authorList>
            <person name="Sawada H."/>
            <person name="Fujikawa T."/>
            <person name="Satou M."/>
        </authorList>
    </citation>
    <scope>NUCLEOTIDE SEQUENCE</scope>
    <source>
        <strain evidence="18">0166_1</strain>
    </source>
</reference>
<dbReference type="PANTHER" id="PTHR30521:SF4">
    <property type="entry name" value="DEFERROCHELATASE"/>
    <property type="match status" value="1"/>
</dbReference>
<dbReference type="GO" id="GO:0005829">
    <property type="term" value="C:cytosol"/>
    <property type="evidence" value="ECO:0007669"/>
    <property type="project" value="TreeGrafter"/>
</dbReference>
<dbReference type="EMBL" id="CP087164">
    <property type="protein sequence ID" value="UGS37472.1"/>
    <property type="molecule type" value="Genomic_DNA"/>
</dbReference>
<evidence type="ECO:0000256" key="3">
    <source>
        <dbReference type="ARBA" id="ARBA00022617"/>
    </source>
</evidence>
<feature type="transmembrane region" description="Helical" evidence="15">
    <location>
        <begin position="27"/>
        <end position="48"/>
    </location>
</feature>
<dbReference type="InterPro" id="IPR048328">
    <property type="entry name" value="Dyp_perox_C"/>
</dbReference>
<evidence type="ECO:0000313" key="19">
    <source>
        <dbReference type="Proteomes" id="UP001162834"/>
    </source>
</evidence>
<evidence type="ECO:0000256" key="1">
    <source>
        <dbReference type="ARBA" id="ARBA00004196"/>
    </source>
</evidence>
<dbReference type="EC" id="1.11.1.-" evidence="13"/>
<dbReference type="SUPFAM" id="SSF54909">
    <property type="entry name" value="Dimeric alpha+beta barrel"/>
    <property type="match status" value="1"/>
</dbReference>
<evidence type="ECO:0000256" key="4">
    <source>
        <dbReference type="ARBA" id="ARBA00022723"/>
    </source>
</evidence>
<keyword evidence="19" id="KW-1185">Reference proteome</keyword>
<evidence type="ECO:0000256" key="7">
    <source>
        <dbReference type="ARBA" id="ARBA00023004"/>
    </source>
</evidence>
<feature type="compositionally biased region" description="Polar residues" evidence="14">
    <location>
        <begin position="1"/>
        <end position="12"/>
    </location>
</feature>
<dbReference type="InterPro" id="IPR048327">
    <property type="entry name" value="Dyp_perox_N"/>
</dbReference>
<dbReference type="PROSITE" id="PS51318">
    <property type="entry name" value="TAT"/>
    <property type="match status" value="1"/>
</dbReference>
<comment type="subcellular location">
    <subcellularLocation>
        <location evidence="1">Cell envelope</location>
    </subcellularLocation>
</comment>
<keyword evidence="3 13" id="KW-0349">Heme</keyword>
<dbReference type="GO" id="GO:0020037">
    <property type="term" value="F:heme binding"/>
    <property type="evidence" value="ECO:0007669"/>
    <property type="project" value="InterPro"/>
</dbReference>
<organism evidence="18 19">
    <name type="scientific">Capillimicrobium parvum</name>
    <dbReference type="NCBI Taxonomy" id="2884022"/>
    <lineage>
        <taxon>Bacteria</taxon>
        <taxon>Bacillati</taxon>
        <taxon>Actinomycetota</taxon>
        <taxon>Thermoleophilia</taxon>
        <taxon>Solirubrobacterales</taxon>
        <taxon>Capillimicrobiaceae</taxon>
        <taxon>Capillimicrobium</taxon>
    </lineage>
</organism>
<dbReference type="AlphaFoldDB" id="A0A9E6XZN3"/>
<evidence type="ECO:0000256" key="14">
    <source>
        <dbReference type="SAM" id="MobiDB-lite"/>
    </source>
</evidence>
<dbReference type="GO" id="GO:0033212">
    <property type="term" value="P:iron import into cell"/>
    <property type="evidence" value="ECO:0007669"/>
    <property type="project" value="InterPro"/>
</dbReference>
<keyword evidence="8" id="KW-0456">Lyase</keyword>
<evidence type="ECO:0000259" key="17">
    <source>
        <dbReference type="Pfam" id="PF20628"/>
    </source>
</evidence>
<keyword evidence="15" id="KW-0812">Transmembrane</keyword>
<dbReference type="PANTHER" id="PTHR30521">
    <property type="entry name" value="DEFERROCHELATASE/PEROXIDASE"/>
    <property type="match status" value="1"/>
</dbReference>
<dbReference type="GO" id="GO:0046872">
    <property type="term" value="F:metal ion binding"/>
    <property type="evidence" value="ECO:0007669"/>
    <property type="project" value="UniProtKB-KW"/>
</dbReference>
<evidence type="ECO:0000256" key="9">
    <source>
        <dbReference type="ARBA" id="ARBA00025737"/>
    </source>
</evidence>
<keyword evidence="5" id="KW-0732">Signal</keyword>
<keyword evidence="15" id="KW-0472">Membrane</keyword>
<dbReference type="GO" id="GO:0030313">
    <property type="term" value="C:cell envelope"/>
    <property type="evidence" value="ECO:0007669"/>
    <property type="project" value="UniProtKB-SubCell"/>
</dbReference>
<evidence type="ECO:0000256" key="10">
    <source>
        <dbReference type="ARBA" id="ARBA00033771"/>
    </source>
</evidence>
<keyword evidence="15" id="KW-1133">Transmembrane helix</keyword>
<evidence type="ECO:0000256" key="15">
    <source>
        <dbReference type="SAM" id="Phobius"/>
    </source>
</evidence>
<dbReference type="PROSITE" id="PS51404">
    <property type="entry name" value="DYP_PEROXIDASE"/>
    <property type="match status" value="1"/>
</dbReference>
<keyword evidence="6 13" id="KW-0560">Oxidoreductase</keyword>
<accession>A0A9E6XZN3</accession>
<keyword evidence="2 13" id="KW-0575">Peroxidase</keyword>
<gene>
    <name evidence="18" type="primary">efeN</name>
    <name evidence="18" type="ORF">DSM104329_03888</name>
</gene>
<dbReference type="InterPro" id="IPR006311">
    <property type="entry name" value="TAT_signal"/>
</dbReference>
<feature type="domain" description="Dyp-type peroxidase N-terminal" evidence="16">
    <location>
        <begin position="73"/>
        <end position="225"/>
    </location>
</feature>
<dbReference type="NCBIfam" id="TIGR01413">
    <property type="entry name" value="Dyp_perox_fam"/>
    <property type="match status" value="1"/>
</dbReference>
<comment type="similarity">
    <text evidence="9 13">Belongs to the DyP-type peroxidase family.</text>
</comment>
<keyword evidence="7 13" id="KW-0408">Iron</keyword>
<proteinExistence type="inferred from homology"/>
<protein>
    <recommendedName>
        <fullName evidence="10 13">Deferrochelatase</fullName>
        <ecNumber evidence="13">1.11.1.-</ecNumber>
    </recommendedName>
    <alternativeName>
        <fullName evidence="11 13">Peroxidase EfeB</fullName>
    </alternativeName>
</protein>
<feature type="domain" description="Dyp-type peroxidase C-terminal" evidence="17">
    <location>
        <begin position="237"/>
        <end position="410"/>
    </location>
</feature>
<comment type="catalytic activity">
    <reaction evidence="12">
        <text>heme b + 2 H(+) = protoporphyrin IX + Fe(2+)</text>
        <dbReference type="Rhea" id="RHEA:22584"/>
        <dbReference type="ChEBI" id="CHEBI:15378"/>
        <dbReference type="ChEBI" id="CHEBI:29033"/>
        <dbReference type="ChEBI" id="CHEBI:57306"/>
        <dbReference type="ChEBI" id="CHEBI:60344"/>
        <dbReference type="EC" id="4.98.1.1"/>
    </reaction>
    <physiologicalReaction direction="left-to-right" evidence="12">
        <dbReference type="Rhea" id="RHEA:22585"/>
    </physiologicalReaction>
</comment>
<dbReference type="KEGG" id="sbae:DSM104329_03888"/>
<evidence type="ECO:0000256" key="5">
    <source>
        <dbReference type="ARBA" id="ARBA00022729"/>
    </source>
</evidence>
<dbReference type="Pfam" id="PF04261">
    <property type="entry name" value="Dyp_perox_N"/>
    <property type="match status" value="1"/>
</dbReference>
<comment type="cofactor">
    <cofactor evidence="13">
        <name>heme b</name>
        <dbReference type="ChEBI" id="CHEBI:60344"/>
    </cofactor>
    <text evidence="13">Binds 1 heme b (iron(II)-protoporphyrin IX) group non-covalently per subunit.</text>
</comment>
<evidence type="ECO:0000256" key="6">
    <source>
        <dbReference type="ARBA" id="ARBA00023002"/>
    </source>
</evidence>
<evidence type="ECO:0000313" key="18">
    <source>
        <dbReference type="EMBL" id="UGS37472.1"/>
    </source>
</evidence>
<comment type="function">
    <text evidence="13">Involved in the recovery of exogenous heme iron. Extracts iron from heme while preserving the protoporphyrin ring intact.</text>
</comment>
<evidence type="ECO:0000256" key="11">
    <source>
        <dbReference type="ARBA" id="ARBA00033775"/>
    </source>
</evidence>
<dbReference type="Pfam" id="PF20628">
    <property type="entry name" value="Dyp_perox_C"/>
    <property type="match status" value="1"/>
</dbReference>
<evidence type="ECO:0000256" key="2">
    <source>
        <dbReference type="ARBA" id="ARBA00022559"/>
    </source>
</evidence>
<dbReference type="InterPro" id="IPR006314">
    <property type="entry name" value="Dyp_peroxidase"/>
</dbReference>
<evidence type="ECO:0000256" key="12">
    <source>
        <dbReference type="ARBA" id="ARBA00048856"/>
    </source>
</evidence>
<dbReference type="InterPro" id="IPR006313">
    <property type="entry name" value="EfeB/EfeN"/>
</dbReference>
<dbReference type="GO" id="GO:0004325">
    <property type="term" value="F:ferrochelatase activity"/>
    <property type="evidence" value="ECO:0007669"/>
    <property type="project" value="UniProtKB-EC"/>
</dbReference>
<evidence type="ECO:0000256" key="8">
    <source>
        <dbReference type="ARBA" id="ARBA00023239"/>
    </source>
</evidence>
<keyword evidence="4 13" id="KW-0479">Metal-binding</keyword>
<dbReference type="NCBIfam" id="TIGR01412">
    <property type="entry name" value="tat_substr_1"/>
    <property type="match status" value="1"/>
</dbReference>
<name>A0A9E6XZN3_9ACTN</name>